<feature type="compositionally biased region" description="Polar residues" evidence="7">
    <location>
        <begin position="404"/>
        <end position="415"/>
    </location>
</feature>
<feature type="compositionally biased region" description="Polar residues" evidence="7">
    <location>
        <begin position="434"/>
        <end position="469"/>
    </location>
</feature>
<evidence type="ECO:0000256" key="5">
    <source>
        <dbReference type="ARBA" id="ARBA00023054"/>
    </source>
</evidence>
<evidence type="ECO:0000256" key="3">
    <source>
        <dbReference type="ARBA" id="ARBA00022490"/>
    </source>
</evidence>
<keyword evidence="4" id="KW-0677">Repeat</keyword>
<dbReference type="EMBL" id="CAGKOT010000008">
    <property type="protein sequence ID" value="CAB5351334.1"/>
    <property type="molecule type" value="Genomic_DNA"/>
</dbReference>
<dbReference type="Pfam" id="PF24681">
    <property type="entry name" value="Kelch_KLHDC2_KLHL20_DRC7"/>
    <property type="match status" value="2"/>
</dbReference>
<dbReference type="Proteomes" id="UP000684084">
    <property type="component" value="Unassembled WGS sequence"/>
</dbReference>
<feature type="compositionally biased region" description="Basic and acidic residues" evidence="7">
    <location>
        <begin position="828"/>
        <end position="853"/>
    </location>
</feature>
<comment type="caution">
    <text evidence="8">The sequence shown here is derived from an EMBL/GenBank/DDBJ whole genome shotgun (WGS) entry which is preliminary data.</text>
</comment>
<dbReference type="InterPro" id="IPR052637">
    <property type="entry name" value="KLHDC3-like"/>
</dbReference>
<proteinExistence type="predicted"/>
<feature type="region of interest" description="Disordered" evidence="7">
    <location>
        <begin position="1001"/>
        <end position="1021"/>
    </location>
</feature>
<feature type="compositionally biased region" description="Low complexity" evidence="7">
    <location>
        <begin position="608"/>
        <end position="620"/>
    </location>
</feature>
<feature type="region of interest" description="Disordered" evidence="7">
    <location>
        <begin position="343"/>
        <end position="632"/>
    </location>
</feature>
<dbReference type="PANTHER" id="PTHR46461">
    <property type="entry name" value="KELCH DOMAIN-CONTAINING PROTEIN 3"/>
    <property type="match status" value="1"/>
</dbReference>
<dbReference type="SMART" id="SM00612">
    <property type="entry name" value="Kelch"/>
    <property type="match status" value="4"/>
</dbReference>
<name>A0A916E432_9GLOM</name>
<feature type="compositionally biased region" description="Polar residues" evidence="7">
    <location>
        <begin position="528"/>
        <end position="549"/>
    </location>
</feature>
<organism evidence="8 9">
    <name type="scientific">Rhizophagus irregularis</name>
    <dbReference type="NCBI Taxonomy" id="588596"/>
    <lineage>
        <taxon>Eukaryota</taxon>
        <taxon>Fungi</taxon>
        <taxon>Fungi incertae sedis</taxon>
        <taxon>Mucoromycota</taxon>
        <taxon>Glomeromycotina</taxon>
        <taxon>Glomeromycetes</taxon>
        <taxon>Glomerales</taxon>
        <taxon>Glomeraceae</taxon>
        <taxon>Rhizophagus</taxon>
    </lineage>
</organism>
<feature type="region of interest" description="Disordered" evidence="7">
    <location>
        <begin position="825"/>
        <end position="853"/>
    </location>
</feature>
<keyword evidence="3" id="KW-0963">Cytoplasm</keyword>
<evidence type="ECO:0000256" key="6">
    <source>
        <dbReference type="SAM" id="Coils"/>
    </source>
</evidence>
<feature type="compositionally biased region" description="Low complexity" evidence="7">
    <location>
        <begin position="496"/>
        <end position="527"/>
    </location>
</feature>
<evidence type="ECO:0000256" key="2">
    <source>
        <dbReference type="ARBA" id="ARBA00022441"/>
    </source>
</evidence>
<protein>
    <recommendedName>
        <fullName evidence="10">Cell end marker tea3</fullName>
    </recommendedName>
</protein>
<sequence>MSVLRRKQTGTSYPWSQKKISISNPFPRYGHSASQSATDNEFFLFGGIVRGKPRNEAFVVEVNTLNVLAFVTSGDIPSSRSGHTHVNIGKNVIVFGGLIDESTNNADENLYILDTVSKVWNKLSVQGTLPLARHGHSVSVVGTKMYIFGGQHLGRYLNDLVAFDIKTRKWNFFNKLVKSNASWDFIVPNNQSPPCRSGHVSFAHKEKIYIFGGIDENKCYNDIWCYDIRANIWTELTCTGFIPSARYNHGSALVDDVIYVFGGRTHDEQELGDLTAFRITNQRWYMFQKMGPAPSSRYRHTMTTAQNKIYVFGGESGNSPKPDEEAIIHILDTSKIKYPSLTLLPESPQQGLPPNPKEFPKSPISSPTPQSSIDSDGGPRYVTPTPRQSSMPKDEQSSPYEIRTIQSQNSTSPRSLVSLITPPPENVEGGGIYSSAQQQIQSRMSPQGYSRSPNYSPFRQTTTNGSISSPKGYDMNSIIMSDSKGNPPEQITYMERSVSPQQRPISPQQRSVSPQQRSVSPQQRSIPYGTNSSIENIRKQTPSPFSNISGILRPLIPSQRSAENFRESNNSNSLQSRSVKKQSIFENPRQAPRPPNSSPYGTTNVKGLSPTLSSPTLSSPMSINTNNIIPPSPMTYDSASTIVNSPVELRSPTSDKMETSSTRTINVECDERDQIIASYKKREMWFRAELALARKSGYTLDVECEDSLPEGIDIDNLLDMGGSNSEKSKVIETIAKLKQEIKKTKASVASQSQIASQKITDSERARTAALQEAVYLKAKLVAITNASESELASLEVERANDLEKRLTQALIEKEDMQNRFIQAQQNLDYEKTSRESAEERANSSTTRSEEAENAHARVLADLATLHSRATSAESSLRETKAKLTEATAELAQYRSENDGSHLHLSQLQQSVEQHKRALEKANFALTAANERTNEIESLWKQSKQDIINLEKESAGLRAELDVKMRDLERSKSRTNDMERLLEKAQKESEAMRIMMQEGMTKLLNNPPSPKSPNSDTNDTLDANDKLKLKEQELSELKLINVEAQKTANEATNNLSGAMVKMLKLESSIMKARSESSSLQRKLAESNDEIIRTKGRLREKERILEEKSRSLEDAEVKIGMMRDVMTERGIFEEGGNFTGASMSSRFKEMESRCEELENMHAKTQAELKASIKKYKDALRKADDAENKSKVLEEELERASNGGSLSLSPDISSNQALEDELKISETKLSDTQRRLNDTKQELSKMKADYKTATTYVKNTEKMLRRVKDELTKSNAENAKYKQQLSTIKKQNEELEDKISELENQVSLQKGFRASRQDFANVKQIITQREEFLKEKEEMEKKMTEFIEHAREEKLMANQSYEALRREYDNLRKEYKTLRQTTDSIQEQFAKAEKEVTNLQGELEETLSLNELLNQQLDEALKNNGNLRELNERRISNINRERWKEQRVLLEIQNKQLKDENEELDRKLRESENKITLLLDQMETAVDSYHGIEDEIRERSPRNSKIISNLTNELDILKSQFEMPNSMTDDTNDRWSKVTTNDLARASSRLEEYDEIMATLDAVQKASAERSRMNVNVV</sequence>
<evidence type="ECO:0000313" key="9">
    <source>
        <dbReference type="Proteomes" id="UP000684084"/>
    </source>
</evidence>
<feature type="compositionally biased region" description="Polar residues" evidence="7">
    <location>
        <begin position="621"/>
        <end position="632"/>
    </location>
</feature>
<comment type="subcellular location">
    <subcellularLocation>
        <location evidence="1">Cytoplasm</location>
    </subcellularLocation>
</comment>
<dbReference type="FunFam" id="2.120.10.80:FF:000049">
    <property type="entry name" value="Cell polarity protein (Tea1)"/>
    <property type="match status" value="1"/>
</dbReference>
<feature type="compositionally biased region" description="Polar residues" evidence="7">
    <location>
        <begin position="558"/>
        <end position="577"/>
    </location>
</feature>
<evidence type="ECO:0008006" key="10">
    <source>
        <dbReference type="Google" id="ProtNLM"/>
    </source>
</evidence>
<reference evidence="8" key="1">
    <citation type="submission" date="2020-05" db="EMBL/GenBank/DDBJ databases">
        <authorList>
            <person name="Rincon C."/>
            <person name="Sanders R I."/>
            <person name="Robbins C."/>
            <person name="Chaturvedi A."/>
        </authorList>
    </citation>
    <scope>NUCLEOTIDE SEQUENCE</scope>
    <source>
        <strain evidence="8">CHB12</strain>
    </source>
</reference>
<keyword evidence="2" id="KW-0880">Kelch repeat</keyword>
<dbReference type="OrthoDB" id="45365at2759"/>
<evidence type="ECO:0000256" key="1">
    <source>
        <dbReference type="ARBA" id="ARBA00004496"/>
    </source>
</evidence>
<dbReference type="GO" id="GO:0005737">
    <property type="term" value="C:cytoplasm"/>
    <property type="evidence" value="ECO:0007669"/>
    <property type="project" value="UniProtKB-SubCell"/>
</dbReference>
<keyword evidence="5 6" id="KW-0175">Coiled coil</keyword>
<evidence type="ECO:0000256" key="4">
    <source>
        <dbReference type="ARBA" id="ARBA00022737"/>
    </source>
</evidence>
<gene>
    <name evidence="8" type="ORF">CHRIB12_LOCUS5110</name>
</gene>
<feature type="coiled-coil region" evidence="6">
    <location>
        <begin position="967"/>
        <end position="997"/>
    </location>
</feature>
<dbReference type="VEuPathDB" id="FungiDB:RhiirFUN_003062"/>
<dbReference type="GO" id="GO:0003682">
    <property type="term" value="F:chromatin binding"/>
    <property type="evidence" value="ECO:0007669"/>
    <property type="project" value="InterPro"/>
</dbReference>
<evidence type="ECO:0000313" key="8">
    <source>
        <dbReference type="EMBL" id="CAB5351334.1"/>
    </source>
</evidence>
<accession>A0A916E432</accession>
<feature type="compositionally biased region" description="Low complexity" evidence="7">
    <location>
        <begin position="361"/>
        <end position="376"/>
    </location>
</feature>
<feature type="coiled-coil region" evidence="6">
    <location>
        <begin position="1145"/>
        <end position="1478"/>
    </location>
</feature>
<feature type="coiled-coil region" evidence="6">
    <location>
        <begin position="1026"/>
        <end position="1116"/>
    </location>
</feature>
<dbReference type="InterPro" id="IPR006652">
    <property type="entry name" value="Kelch_1"/>
</dbReference>
<dbReference type="PANTHER" id="PTHR46461:SF2">
    <property type="entry name" value="ATTRACTIN"/>
    <property type="match status" value="1"/>
</dbReference>
<evidence type="ECO:0000256" key="7">
    <source>
        <dbReference type="SAM" id="MobiDB-lite"/>
    </source>
</evidence>